<dbReference type="EMBL" id="CP031194">
    <property type="protein sequence ID" value="AXG80418.1"/>
    <property type="molecule type" value="Genomic_DNA"/>
</dbReference>
<evidence type="ECO:0000313" key="3">
    <source>
        <dbReference type="EMBL" id="AXG80418.1"/>
    </source>
</evidence>
<dbReference type="KEGG" id="spad:DVK44_25210"/>
<keyword evidence="2" id="KW-0472">Membrane</keyword>
<protein>
    <submittedName>
        <fullName evidence="3">Uncharacterized protein</fullName>
    </submittedName>
</protein>
<feature type="transmembrane region" description="Helical" evidence="2">
    <location>
        <begin position="23"/>
        <end position="45"/>
    </location>
</feature>
<feature type="region of interest" description="Disordered" evidence="1">
    <location>
        <begin position="44"/>
        <end position="83"/>
    </location>
</feature>
<keyword evidence="2" id="KW-1133">Transmembrane helix</keyword>
<dbReference type="Proteomes" id="UP000253868">
    <property type="component" value="Chromosome"/>
</dbReference>
<evidence type="ECO:0000256" key="1">
    <source>
        <dbReference type="SAM" id="MobiDB-lite"/>
    </source>
</evidence>
<keyword evidence="2" id="KW-0812">Transmembrane</keyword>
<name>A0A345HUP4_9ACTN</name>
<accession>A0A345HUP4</accession>
<evidence type="ECO:0000313" key="4">
    <source>
        <dbReference type="Proteomes" id="UP000253868"/>
    </source>
</evidence>
<organism evidence="3 4">
    <name type="scientific">Streptomyces paludis</name>
    <dbReference type="NCBI Taxonomy" id="2282738"/>
    <lineage>
        <taxon>Bacteria</taxon>
        <taxon>Bacillati</taxon>
        <taxon>Actinomycetota</taxon>
        <taxon>Actinomycetes</taxon>
        <taxon>Kitasatosporales</taxon>
        <taxon>Streptomycetaceae</taxon>
        <taxon>Streptomyces</taxon>
    </lineage>
</organism>
<dbReference type="AlphaFoldDB" id="A0A345HUP4"/>
<evidence type="ECO:0000256" key="2">
    <source>
        <dbReference type="SAM" id="Phobius"/>
    </source>
</evidence>
<dbReference type="RefSeq" id="WP_114662135.1">
    <property type="nucleotide sequence ID" value="NZ_CP031194.1"/>
</dbReference>
<sequence>MADQRQQRPPGSDAPARWLPPPALTGFLVLLVAVFGLSYGIGSAIGPVAPGMRPGSVSGGDSGTGWQDDRGGGMDDMHSGGGR</sequence>
<gene>
    <name evidence="3" type="ORF">DVK44_25210</name>
</gene>
<reference evidence="4" key="1">
    <citation type="submission" date="2018-07" db="EMBL/GenBank/DDBJ databases">
        <authorList>
            <person name="Zhao J."/>
        </authorList>
    </citation>
    <scope>NUCLEOTIDE SEQUENCE [LARGE SCALE GENOMIC DNA]</scope>
    <source>
        <strain evidence="4">GSSD-12</strain>
    </source>
</reference>
<keyword evidence="4" id="KW-1185">Reference proteome</keyword>
<proteinExistence type="predicted"/>
<feature type="compositionally biased region" description="Basic and acidic residues" evidence="1">
    <location>
        <begin position="67"/>
        <end position="83"/>
    </location>
</feature>